<accession>A0A6G6WAP3</accession>
<reference evidence="1 2" key="1">
    <citation type="submission" date="2020-02" db="EMBL/GenBank/DDBJ databases">
        <title>Full genome sequence of Nocardioides sp. R-3366.</title>
        <authorList>
            <person name="Im W.-T."/>
        </authorList>
    </citation>
    <scope>NUCLEOTIDE SEQUENCE [LARGE SCALE GENOMIC DNA]</scope>
    <source>
        <strain evidence="1 2">R-3366</strain>
    </source>
</reference>
<dbReference type="RefSeq" id="WP_165229513.1">
    <property type="nucleotide sequence ID" value="NZ_CP049257.1"/>
</dbReference>
<organism evidence="1 2">
    <name type="scientific">Nocardioides anomalus</name>
    <dbReference type="NCBI Taxonomy" id="2712223"/>
    <lineage>
        <taxon>Bacteria</taxon>
        <taxon>Bacillati</taxon>
        <taxon>Actinomycetota</taxon>
        <taxon>Actinomycetes</taxon>
        <taxon>Propionibacteriales</taxon>
        <taxon>Nocardioidaceae</taxon>
        <taxon>Nocardioides</taxon>
    </lineage>
</organism>
<gene>
    <name evidence="1" type="ORF">G5V58_05460</name>
</gene>
<evidence type="ECO:0000313" key="1">
    <source>
        <dbReference type="EMBL" id="QIG42286.1"/>
    </source>
</evidence>
<dbReference type="AlphaFoldDB" id="A0A6G6WAP3"/>
<proteinExistence type="predicted"/>
<evidence type="ECO:0000313" key="2">
    <source>
        <dbReference type="Proteomes" id="UP000502996"/>
    </source>
</evidence>
<sequence length="242" mass="25698">MGFSDSLKKWATSRATELLTADGDKRADAAASADAASAQAKSDLGESLVRAAFPKLGQLADEQEARRTARAQAEVDERRDEIAALPLASVQLSLSGHTSGSWSGRLHYAWHDEEPGDADPADPYADQPLVWFELFAEDTARPEVGGLHLTHWGFQLPGYHGDGTYDLTAIAQQREAAGAGVEYLDWVLEFADHDDAQYYFWPDAPPSSVTVADSGRTLVVSIGLSGASGGLVAAATITLPAG</sequence>
<dbReference type="EMBL" id="CP049257">
    <property type="protein sequence ID" value="QIG42286.1"/>
    <property type="molecule type" value="Genomic_DNA"/>
</dbReference>
<protein>
    <submittedName>
        <fullName evidence="1">Uncharacterized protein</fullName>
    </submittedName>
</protein>
<dbReference type="KEGG" id="nano:G5V58_05460"/>
<keyword evidence="2" id="KW-1185">Reference proteome</keyword>
<dbReference type="Proteomes" id="UP000502996">
    <property type="component" value="Chromosome"/>
</dbReference>
<name>A0A6G6WAP3_9ACTN</name>